<reference evidence="2" key="1">
    <citation type="submission" date="2022-07" db="EMBL/GenBank/DDBJ databases">
        <authorList>
            <person name="Macas J."/>
            <person name="Novak P."/>
            <person name="Neumann P."/>
        </authorList>
    </citation>
    <scope>NUCLEOTIDE SEQUENCE</scope>
</reference>
<organism evidence="2 3">
    <name type="scientific">Cuscuta europaea</name>
    <name type="common">European dodder</name>
    <dbReference type="NCBI Taxonomy" id="41803"/>
    <lineage>
        <taxon>Eukaryota</taxon>
        <taxon>Viridiplantae</taxon>
        <taxon>Streptophyta</taxon>
        <taxon>Embryophyta</taxon>
        <taxon>Tracheophyta</taxon>
        <taxon>Spermatophyta</taxon>
        <taxon>Magnoliopsida</taxon>
        <taxon>eudicotyledons</taxon>
        <taxon>Gunneridae</taxon>
        <taxon>Pentapetalae</taxon>
        <taxon>asterids</taxon>
        <taxon>lamiids</taxon>
        <taxon>Solanales</taxon>
        <taxon>Convolvulaceae</taxon>
        <taxon>Cuscuteae</taxon>
        <taxon>Cuscuta</taxon>
        <taxon>Cuscuta subgen. Cuscuta</taxon>
    </lineage>
</organism>
<evidence type="ECO:0000313" key="3">
    <source>
        <dbReference type="Proteomes" id="UP001152484"/>
    </source>
</evidence>
<evidence type="ECO:0000256" key="1">
    <source>
        <dbReference type="SAM" id="MobiDB-lite"/>
    </source>
</evidence>
<evidence type="ECO:0000313" key="2">
    <source>
        <dbReference type="EMBL" id="CAH9110512.1"/>
    </source>
</evidence>
<comment type="caution">
    <text evidence="2">The sequence shown here is derived from an EMBL/GenBank/DDBJ whole genome shotgun (WGS) entry which is preliminary data.</text>
</comment>
<proteinExistence type="predicted"/>
<sequence length="105" mass="11433">MQKPDNGEERTKIEFSRDSAVAFLFGIVDALCGLEDDYEVSSSPLAAYSSGRRLRKNFHHDLFNLSVAAAMLPAPHLPFWSENSASRASSSSSSPKAVRFAGLVL</sequence>
<dbReference type="AlphaFoldDB" id="A0A9P1EJI1"/>
<feature type="region of interest" description="Disordered" evidence="1">
    <location>
        <begin position="82"/>
        <end position="105"/>
    </location>
</feature>
<feature type="compositionally biased region" description="Low complexity" evidence="1">
    <location>
        <begin position="84"/>
        <end position="94"/>
    </location>
</feature>
<protein>
    <submittedName>
        <fullName evidence="2">Uncharacterized protein</fullName>
    </submittedName>
</protein>
<dbReference type="EMBL" id="CAMAPE010000053">
    <property type="protein sequence ID" value="CAH9110512.1"/>
    <property type="molecule type" value="Genomic_DNA"/>
</dbReference>
<accession>A0A9P1EJI1</accession>
<dbReference type="Proteomes" id="UP001152484">
    <property type="component" value="Unassembled WGS sequence"/>
</dbReference>
<dbReference type="OrthoDB" id="10464170at2759"/>
<keyword evidence="3" id="KW-1185">Reference proteome</keyword>
<gene>
    <name evidence="2" type="ORF">CEURO_LOCUS18893</name>
</gene>
<name>A0A9P1EJI1_CUSEU</name>